<dbReference type="Pfam" id="PF07715">
    <property type="entry name" value="Plug"/>
    <property type="match status" value="1"/>
</dbReference>
<dbReference type="InterPro" id="IPR008969">
    <property type="entry name" value="CarboxyPept-like_regulatory"/>
</dbReference>
<dbReference type="GO" id="GO:0009279">
    <property type="term" value="C:cell outer membrane"/>
    <property type="evidence" value="ECO:0007669"/>
    <property type="project" value="UniProtKB-SubCell"/>
</dbReference>
<dbReference type="AlphaFoldDB" id="S3YVL1"/>
<organism evidence="10 11">
    <name type="scientific">Bacteroides stercoris CC31F</name>
    <dbReference type="NCBI Taxonomy" id="1073351"/>
    <lineage>
        <taxon>Bacteria</taxon>
        <taxon>Pseudomonadati</taxon>
        <taxon>Bacteroidota</taxon>
        <taxon>Bacteroidia</taxon>
        <taxon>Bacteroidales</taxon>
        <taxon>Bacteroidaceae</taxon>
        <taxon>Bacteroides</taxon>
    </lineage>
</organism>
<evidence type="ECO:0000313" key="11">
    <source>
        <dbReference type="Proteomes" id="UP000014614"/>
    </source>
</evidence>
<dbReference type="NCBIfam" id="TIGR04056">
    <property type="entry name" value="OMP_RagA_SusC"/>
    <property type="match status" value="1"/>
</dbReference>
<dbReference type="InterPro" id="IPR012910">
    <property type="entry name" value="Plug_dom"/>
</dbReference>
<comment type="subcellular location">
    <subcellularLocation>
        <location evidence="1 7">Cell outer membrane</location>
        <topology evidence="1 7">Multi-pass membrane protein</topology>
    </subcellularLocation>
</comment>
<feature type="chain" id="PRO_5004524878" description="TonB-dependent receptor plug domain-containing protein" evidence="8">
    <location>
        <begin position="24"/>
        <end position="1104"/>
    </location>
</feature>
<sequence>MLMKKICFVFLLLLTLIPLGVSAQQQMIQGRVLDDKGESIIGASVSVRGTVTGGITNLDGEFSVAGKVGDMLTISYIGYTPLEVKITKLTGNVYTLKEDSELLEEVVVVGMDKQKRNTITAAVATVKSEAITSRPVTDLTSALQGNVAGLNFASDAAADGVGGETGAEIKFNIRGVGSINGGEPYVLVDGIEQSMQNVNPADIESISVLKDASAAAVYGARAAYGVVLVTTKSGKQEKARVTYRGSVGFSSPINMPQMMSSLEWARYSNLRDESMGRSHQISDATIQKMEGFMQNPYSAEFPGIDVNQSGDGWAAADNAQYANTDWFDYYFKDRAIRHSHNISIQGGSEKTSYYVGLGYIYQEGLMDKVQDDLEKYNVNTKFSIRATDWLKFNFNNNVSLSLLKRPLANQTIFYGTIANMSPSRVTKLPVEQAEYSTPTWNEQLYLQKAGYSQNRVSDAMSFSAIITPLEGLEFVGEMKARLDVENNSFELRKGNYALPNGSVMEVSGNKQGYHYPGMKWQNTQFGSLTRGSVFNYYLSPSVTGAYTRQWGDHFFKGMAGFQMELQENSSEYMYKDGMLSEDIYSFDNANGTPYAAEARSHWATMGMFARLNWNYRNIYFLEFSGRYDGSSRFAPDNRWGFFPSFSAGYDISRTPYFTKLNLPVSQLKVRVSYGRLGNQNGAGLYDYLGVMTLDPNNVNAWLLPGTGNKPAKGTISLTPKMISPYITWEKVDNANIGLDLMLFDDRLSVTFDAYQRMTKDMIGPAEAIPAVSGIVPDDRAKINNATLRNRGWELSVNWQDKLKCGFSYGIGFNLFDYKAVVTKYNNPEGIIYNNHTGLARNKGYYEGMDIGEIWGFVADDLFMTNREVDDYLQSKDLSFFKADNLWQAGDLKYIDVNRDGKVDPGKGTLDDHGDLRIIGNTTPKYSFGINLKAGYKGFQVSTLFQGVGKRDFPLAGSTYLFGGKNYFKEHLDYFSPQNPDAYLPRLADPKTDDYRVNAGYNTTRYMVNAAYMRMKNLTVSYTFDKKMLKALRLENLRLYFTCDNLFTITSLPKSFDPETLNQVNTWAGGSNDTAPGLTSAANENGNGKVYPMNRNFVFGIDFTF</sequence>
<dbReference type="NCBIfam" id="TIGR04057">
    <property type="entry name" value="SusC_RagA_signa"/>
    <property type="match status" value="1"/>
</dbReference>
<gene>
    <name evidence="10" type="ORF">HMPREF1181_00578</name>
</gene>
<dbReference type="InterPro" id="IPR039426">
    <property type="entry name" value="TonB-dep_rcpt-like"/>
</dbReference>
<keyword evidence="5 7" id="KW-0472">Membrane</keyword>
<feature type="signal peptide" evidence="8">
    <location>
        <begin position="1"/>
        <end position="23"/>
    </location>
</feature>
<keyword evidence="8" id="KW-0732">Signal</keyword>
<evidence type="ECO:0000256" key="2">
    <source>
        <dbReference type="ARBA" id="ARBA00022448"/>
    </source>
</evidence>
<evidence type="ECO:0000313" key="10">
    <source>
        <dbReference type="EMBL" id="EPH21633.1"/>
    </source>
</evidence>
<feature type="domain" description="TonB-dependent receptor plug" evidence="9">
    <location>
        <begin position="117"/>
        <end position="226"/>
    </location>
</feature>
<dbReference type="SUPFAM" id="SSF56935">
    <property type="entry name" value="Porins"/>
    <property type="match status" value="1"/>
</dbReference>
<dbReference type="PATRIC" id="fig|1073351.3.peg.571"/>
<evidence type="ECO:0000256" key="4">
    <source>
        <dbReference type="ARBA" id="ARBA00022692"/>
    </source>
</evidence>
<dbReference type="Proteomes" id="UP000014614">
    <property type="component" value="Unassembled WGS sequence"/>
</dbReference>
<dbReference type="Gene3D" id="2.40.170.20">
    <property type="entry name" value="TonB-dependent receptor, beta-barrel domain"/>
    <property type="match status" value="1"/>
</dbReference>
<evidence type="ECO:0000256" key="7">
    <source>
        <dbReference type="PROSITE-ProRule" id="PRU01360"/>
    </source>
</evidence>
<keyword evidence="2 7" id="KW-0813">Transport</keyword>
<comment type="caution">
    <text evidence="10">The sequence shown here is derived from an EMBL/GenBank/DDBJ whole genome shotgun (WGS) entry which is preliminary data.</text>
</comment>
<dbReference type="Pfam" id="PF13715">
    <property type="entry name" value="CarbopepD_reg_2"/>
    <property type="match status" value="1"/>
</dbReference>
<accession>S3YVL1</accession>
<dbReference type="Gene3D" id="2.170.130.10">
    <property type="entry name" value="TonB-dependent receptor, plug domain"/>
    <property type="match status" value="1"/>
</dbReference>
<evidence type="ECO:0000259" key="9">
    <source>
        <dbReference type="Pfam" id="PF07715"/>
    </source>
</evidence>
<keyword evidence="4 7" id="KW-0812">Transmembrane</keyword>
<keyword evidence="6 7" id="KW-0998">Cell outer membrane</keyword>
<dbReference type="PROSITE" id="PS52016">
    <property type="entry name" value="TONB_DEPENDENT_REC_3"/>
    <property type="match status" value="1"/>
</dbReference>
<evidence type="ECO:0000256" key="1">
    <source>
        <dbReference type="ARBA" id="ARBA00004571"/>
    </source>
</evidence>
<evidence type="ECO:0000256" key="6">
    <source>
        <dbReference type="ARBA" id="ARBA00023237"/>
    </source>
</evidence>
<dbReference type="InterPro" id="IPR036942">
    <property type="entry name" value="Beta-barrel_TonB_sf"/>
</dbReference>
<name>S3YVL1_BACSE</name>
<evidence type="ECO:0000256" key="3">
    <source>
        <dbReference type="ARBA" id="ARBA00022452"/>
    </source>
</evidence>
<keyword evidence="3 7" id="KW-1134">Transmembrane beta strand</keyword>
<evidence type="ECO:0000256" key="5">
    <source>
        <dbReference type="ARBA" id="ARBA00023136"/>
    </source>
</evidence>
<dbReference type="InterPro" id="IPR023996">
    <property type="entry name" value="TonB-dep_OMP_SusC/RagA"/>
</dbReference>
<dbReference type="InterPro" id="IPR037066">
    <property type="entry name" value="Plug_dom_sf"/>
</dbReference>
<dbReference type="HOGENOM" id="CLU_004317_1_1_10"/>
<reference evidence="10 11" key="1">
    <citation type="submission" date="2013-05" db="EMBL/GenBank/DDBJ databases">
        <title>The Genome Sequence of Bacteroides stercoris CC31F.</title>
        <authorList>
            <consortium name="The Broad Institute Genomics Platform"/>
            <person name="Earl A."/>
            <person name="Ward D."/>
            <person name="Feldgarden M."/>
            <person name="Gevers D."/>
            <person name="Oliphant K."/>
            <person name="Allen-Vercoe E."/>
            <person name="Walker B."/>
            <person name="Young S."/>
            <person name="Zeng Q."/>
            <person name="Gargeya S."/>
            <person name="Fitzgerald M."/>
            <person name="Haas B."/>
            <person name="Abouelleil A."/>
            <person name="Allen A.W."/>
            <person name="Alvarado L."/>
            <person name="Arachchi H.M."/>
            <person name="Berlin A.M."/>
            <person name="Chapman S.B."/>
            <person name="Gainer-Dewar J."/>
            <person name="Goldberg J."/>
            <person name="Griggs A."/>
            <person name="Gujja S."/>
            <person name="Hansen M."/>
            <person name="Howarth C."/>
            <person name="Imamovic A."/>
            <person name="Ireland A."/>
            <person name="Larimer J."/>
            <person name="McCowan C."/>
            <person name="Murphy C."/>
            <person name="Pearson M."/>
            <person name="Poon T.W."/>
            <person name="Priest M."/>
            <person name="Roberts A."/>
            <person name="Saif S."/>
            <person name="Shea T."/>
            <person name="Sisk P."/>
            <person name="Sykes S."/>
            <person name="Wortman J."/>
            <person name="Nusbaum C."/>
            <person name="Birren B."/>
        </authorList>
    </citation>
    <scope>NUCLEOTIDE SEQUENCE [LARGE SCALE GENOMIC DNA]</scope>
    <source>
        <strain evidence="10 11">CC31F</strain>
    </source>
</reference>
<comment type="similarity">
    <text evidence="7">Belongs to the TonB-dependent receptor family.</text>
</comment>
<proteinExistence type="inferred from homology"/>
<dbReference type="EMBL" id="ATFP01000007">
    <property type="protein sequence ID" value="EPH21633.1"/>
    <property type="molecule type" value="Genomic_DNA"/>
</dbReference>
<dbReference type="InterPro" id="IPR023997">
    <property type="entry name" value="TonB-dep_OMP_SusC/RagA_CS"/>
</dbReference>
<protein>
    <recommendedName>
        <fullName evidence="9">TonB-dependent receptor plug domain-containing protein</fullName>
    </recommendedName>
</protein>
<dbReference type="SUPFAM" id="SSF49464">
    <property type="entry name" value="Carboxypeptidase regulatory domain-like"/>
    <property type="match status" value="1"/>
</dbReference>
<evidence type="ECO:0000256" key="8">
    <source>
        <dbReference type="SAM" id="SignalP"/>
    </source>
</evidence>